<feature type="chain" id="PRO_5045502468" evidence="3">
    <location>
        <begin position="25"/>
        <end position="792"/>
    </location>
</feature>
<sequence>MGFNKVAFGLGFLALSGWSMMTSAAACDDSWSTAQVYTAGQTVVIKGNTYRAKWWTLGDSPLSNSAAGQVWSLVGACSITATPAPSASPQTTPTMSPTITPTKTPVVVTPTPSASPSPSPTALPTPTPVQTAPPVSGCAAQWGASIAYIAGVKVMRNGVTYQAKWWTRGEDPALNSGEAMPWKKLDECSSATAAPTNIPTSTPTTAPSVSPTSGPVTPSPTPIVTSTPVPSLPPSDMNDLVINEVAADATGQGSWFEIYNPSNQTISLNDVSVRIQSKPLNTLSTYPLSGTIEAKNYVVVAANIDAIASKKTVQMQYIGRDQDWPVWGADGSIELVRNNQTVDYVRFGNNVSQTFSSNAWQGNPASALNGNGSYALVRYYTQTKDTHSAADWRVVPFGTPGGRNDVDVDARDEDRDGIPSSAKKAGGTYAGLDLYAMGARAGRPTILIQIDWMQSAIDEGLKPRKEALHLVREAFNRKGIDVLLDVGQLYSPVVSPADFNLGGGKEVAYARCVSLYKNADCANAMDYKNASMDVRRRLIFHYALMGSTQNSNGYGGSSGLGEINGNDFLVTLGLWGLNSSSANELYKLINYQAGTIMHELGHNLGLFHGGDEGKNNKPNYLSVMNYEYQLNGVPSDPTDINERIYFRQNSLGRATPGKAANTYGVCDLVDGPCTNRFVVDYSDGKSIALNEWGLDEGRMIGRGVRLGAFADWNLNGKADGSVPRDVNDDGITDTALGDYDDWKHIQLAFNGSVYSVFRLATETELNSRQRVRLLEKESEVAAETPPAFLKKK</sequence>
<evidence type="ECO:0000256" key="2">
    <source>
        <dbReference type="SAM" id="MobiDB-lite"/>
    </source>
</evidence>
<feature type="region of interest" description="Disordered" evidence="2">
    <location>
        <begin position="403"/>
        <end position="422"/>
    </location>
</feature>
<dbReference type="InterPro" id="IPR024079">
    <property type="entry name" value="MetalloPept_cat_dom_sf"/>
</dbReference>
<dbReference type="InterPro" id="IPR001322">
    <property type="entry name" value="Lamin_tail_dom"/>
</dbReference>
<dbReference type="EMBL" id="CP081150">
    <property type="protein sequence ID" value="QZA78805.1"/>
    <property type="molecule type" value="Genomic_DNA"/>
</dbReference>
<evidence type="ECO:0000313" key="5">
    <source>
        <dbReference type="EMBL" id="QZA78805.1"/>
    </source>
</evidence>
<accession>A0ABX8Z8Q4</accession>
<evidence type="ECO:0000256" key="3">
    <source>
        <dbReference type="SAM" id="SignalP"/>
    </source>
</evidence>
<dbReference type="SMART" id="SM00495">
    <property type="entry name" value="ChtBD3"/>
    <property type="match status" value="2"/>
</dbReference>
<dbReference type="Gene3D" id="2.10.10.20">
    <property type="entry name" value="Carbohydrate-binding module superfamily 5/12"/>
    <property type="match status" value="2"/>
</dbReference>
<keyword evidence="6" id="KW-1185">Reference proteome</keyword>
<feature type="compositionally biased region" description="Pro residues" evidence="2">
    <location>
        <begin position="113"/>
        <end position="127"/>
    </location>
</feature>
<name>A0ABX8Z8Q4_9NEIS</name>
<feature type="domain" description="LTD" evidence="4">
    <location>
        <begin position="228"/>
        <end position="346"/>
    </location>
</feature>
<gene>
    <name evidence="5" type="ORF">K4H28_05195</name>
</gene>
<dbReference type="InterPro" id="IPR003610">
    <property type="entry name" value="CBM5/12"/>
</dbReference>
<proteinExistence type="predicted"/>
<organism evidence="5 6">
    <name type="scientific">Deefgea tanakiae</name>
    <dbReference type="NCBI Taxonomy" id="2865840"/>
    <lineage>
        <taxon>Bacteria</taxon>
        <taxon>Pseudomonadati</taxon>
        <taxon>Pseudomonadota</taxon>
        <taxon>Betaproteobacteria</taxon>
        <taxon>Neisseriales</taxon>
        <taxon>Chitinibacteraceae</taxon>
        <taxon>Deefgea</taxon>
    </lineage>
</organism>
<evidence type="ECO:0000313" key="6">
    <source>
        <dbReference type="Proteomes" id="UP000825679"/>
    </source>
</evidence>
<keyword evidence="1" id="KW-0378">Hydrolase</keyword>
<feature type="compositionally biased region" description="Low complexity" evidence="2">
    <location>
        <begin position="189"/>
        <end position="221"/>
    </location>
</feature>
<dbReference type="Gene3D" id="3.40.390.10">
    <property type="entry name" value="Collagenase (Catalytic Domain)"/>
    <property type="match status" value="1"/>
</dbReference>
<dbReference type="PROSITE" id="PS51841">
    <property type="entry name" value="LTD"/>
    <property type="match status" value="1"/>
</dbReference>
<dbReference type="Proteomes" id="UP000825679">
    <property type="component" value="Chromosome"/>
</dbReference>
<dbReference type="Pfam" id="PF02839">
    <property type="entry name" value="CBM_5_12"/>
    <property type="match status" value="2"/>
</dbReference>
<dbReference type="RefSeq" id="WP_221007325.1">
    <property type="nucleotide sequence ID" value="NZ_CP081150.1"/>
</dbReference>
<protein>
    <submittedName>
        <fullName evidence="5">Lamin tail domain-containing protein</fullName>
    </submittedName>
</protein>
<dbReference type="SUPFAM" id="SSF51055">
    <property type="entry name" value="Carbohydrate binding domain"/>
    <property type="match status" value="2"/>
</dbReference>
<feature type="region of interest" description="Disordered" evidence="2">
    <location>
        <begin position="188"/>
        <end position="221"/>
    </location>
</feature>
<dbReference type="Pfam" id="PF00932">
    <property type="entry name" value="LTD"/>
    <property type="match status" value="1"/>
</dbReference>
<dbReference type="InterPro" id="IPR036573">
    <property type="entry name" value="CBM_sf_5/12"/>
</dbReference>
<dbReference type="PROSITE" id="PS51257">
    <property type="entry name" value="PROKAR_LIPOPROTEIN"/>
    <property type="match status" value="1"/>
</dbReference>
<evidence type="ECO:0000256" key="1">
    <source>
        <dbReference type="ARBA" id="ARBA00022801"/>
    </source>
</evidence>
<feature type="region of interest" description="Disordered" evidence="2">
    <location>
        <begin position="106"/>
        <end position="130"/>
    </location>
</feature>
<reference evidence="5 6" key="1">
    <citation type="submission" date="2021-08" db="EMBL/GenBank/DDBJ databases">
        <title>complete genome sequencing of Deefgea sp. D25.</title>
        <authorList>
            <person name="Bae J.-W."/>
            <person name="Gim D.-H."/>
        </authorList>
    </citation>
    <scope>NUCLEOTIDE SEQUENCE [LARGE SCALE GENOMIC DNA]</scope>
    <source>
        <strain evidence="5 6">D25</strain>
    </source>
</reference>
<keyword evidence="3" id="KW-0732">Signal</keyword>
<evidence type="ECO:0000259" key="4">
    <source>
        <dbReference type="PROSITE" id="PS51841"/>
    </source>
</evidence>
<dbReference type="SUPFAM" id="SSF55486">
    <property type="entry name" value="Metalloproteases ('zincins'), catalytic domain"/>
    <property type="match status" value="1"/>
</dbReference>
<feature type="compositionally biased region" description="Basic and acidic residues" evidence="2">
    <location>
        <begin position="404"/>
        <end position="417"/>
    </location>
</feature>
<feature type="signal peptide" evidence="3">
    <location>
        <begin position="1"/>
        <end position="24"/>
    </location>
</feature>
<dbReference type="CDD" id="cd12215">
    <property type="entry name" value="ChiC_BD"/>
    <property type="match status" value="2"/>
</dbReference>